<feature type="region of interest" description="Disordered" evidence="1">
    <location>
        <begin position="1"/>
        <end position="47"/>
    </location>
</feature>
<proteinExistence type="predicted"/>
<accession>A0A2N3WDU9</accession>
<evidence type="ECO:0000313" key="3">
    <source>
        <dbReference type="Proteomes" id="UP000233750"/>
    </source>
</evidence>
<gene>
    <name evidence="2" type="ORF">ATK30_2767</name>
</gene>
<keyword evidence="3" id="KW-1185">Reference proteome</keyword>
<feature type="compositionally biased region" description="Pro residues" evidence="1">
    <location>
        <begin position="34"/>
        <end position="46"/>
    </location>
</feature>
<feature type="compositionally biased region" description="Basic and acidic residues" evidence="1">
    <location>
        <begin position="16"/>
        <end position="28"/>
    </location>
</feature>
<evidence type="ECO:0000313" key="2">
    <source>
        <dbReference type="EMBL" id="PKV91979.1"/>
    </source>
</evidence>
<protein>
    <submittedName>
        <fullName evidence="2">Uncharacterized protein</fullName>
    </submittedName>
</protein>
<dbReference type="EMBL" id="PJMY01000003">
    <property type="protein sequence ID" value="PKV91979.1"/>
    <property type="molecule type" value="Genomic_DNA"/>
</dbReference>
<name>A0A2N3WDU9_9PSEU</name>
<reference evidence="2 3" key="1">
    <citation type="submission" date="2017-12" db="EMBL/GenBank/DDBJ databases">
        <title>Sequencing the genomes of 1000 Actinobacteria strains.</title>
        <authorList>
            <person name="Klenk H.-P."/>
        </authorList>
    </citation>
    <scope>NUCLEOTIDE SEQUENCE [LARGE SCALE GENOMIC DNA]</scope>
    <source>
        <strain evidence="2 3">DSM 45165</strain>
    </source>
</reference>
<comment type="caution">
    <text evidence="2">The sequence shown here is derived from an EMBL/GenBank/DDBJ whole genome shotgun (WGS) entry which is preliminary data.</text>
</comment>
<sequence length="65" mass="7299">MTDGQRLRTGRQTGKPGEDNGRKPHLMDYDLPAPRVPVEPPCPFDPVPVALLIPEPRRAPENRMD</sequence>
<dbReference type="AlphaFoldDB" id="A0A2N3WDU9"/>
<dbReference type="Proteomes" id="UP000233750">
    <property type="component" value="Unassembled WGS sequence"/>
</dbReference>
<organism evidence="2 3">
    <name type="scientific">Amycolatopsis echigonensis</name>
    <dbReference type="NCBI Taxonomy" id="2576905"/>
    <lineage>
        <taxon>Bacteria</taxon>
        <taxon>Bacillati</taxon>
        <taxon>Actinomycetota</taxon>
        <taxon>Actinomycetes</taxon>
        <taxon>Pseudonocardiales</taxon>
        <taxon>Pseudonocardiaceae</taxon>
        <taxon>Amycolatopsis</taxon>
    </lineage>
</organism>
<evidence type="ECO:0000256" key="1">
    <source>
        <dbReference type="SAM" id="MobiDB-lite"/>
    </source>
</evidence>